<dbReference type="PANTHER" id="PTHR11941">
    <property type="entry name" value="ENOYL-COA HYDRATASE-RELATED"/>
    <property type="match status" value="1"/>
</dbReference>
<dbReference type="GO" id="GO:0006635">
    <property type="term" value="P:fatty acid beta-oxidation"/>
    <property type="evidence" value="ECO:0007669"/>
    <property type="project" value="TreeGrafter"/>
</dbReference>
<gene>
    <name evidence="2" type="ORF">UFOPK2761_00257</name>
</gene>
<organism evidence="2">
    <name type="scientific">freshwater metagenome</name>
    <dbReference type="NCBI Taxonomy" id="449393"/>
    <lineage>
        <taxon>unclassified sequences</taxon>
        <taxon>metagenomes</taxon>
        <taxon>ecological metagenomes</taxon>
    </lineage>
</organism>
<accession>A0A6J6RY24</accession>
<evidence type="ECO:0000313" key="2">
    <source>
        <dbReference type="EMBL" id="CAB4727228.1"/>
    </source>
</evidence>
<dbReference type="InterPro" id="IPR029045">
    <property type="entry name" value="ClpP/crotonase-like_dom_sf"/>
</dbReference>
<dbReference type="CDD" id="cd06558">
    <property type="entry name" value="crotonase-like"/>
    <property type="match status" value="1"/>
</dbReference>
<reference evidence="2" key="1">
    <citation type="submission" date="2020-05" db="EMBL/GenBank/DDBJ databases">
        <authorList>
            <person name="Chiriac C."/>
            <person name="Salcher M."/>
            <person name="Ghai R."/>
            <person name="Kavagutti S V."/>
        </authorList>
    </citation>
    <scope>NUCLEOTIDE SEQUENCE</scope>
</reference>
<dbReference type="PANTHER" id="PTHR11941:SF54">
    <property type="entry name" value="ENOYL-COA HYDRATASE, MITOCHONDRIAL"/>
    <property type="match status" value="1"/>
</dbReference>
<dbReference type="AlphaFoldDB" id="A0A6J6RY24"/>
<proteinExistence type="inferred from homology"/>
<comment type="similarity">
    <text evidence="1">Belongs to the enoyl-CoA hydratase/isomerase family.</text>
</comment>
<evidence type="ECO:0000256" key="1">
    <source>
        <dbReference type="ARBA" id="ARBA00005254"/>
    </source>
</evidence>
<sequence>MPVDYAYDGSVAVVHLARPERLNAVDAGLTRDLVAALRRAGDDGARAVVLAGRGRAFCAGHDLKEEPAPETALQTRERLEEIQEVTRLVRRLPAPVIAAVHGYALGAGAEFALCCDVVVAAEDATFGFPEVSVGLSVTGGISKLLPQLVGWARAKELLLLGERVSGSDAAAMGLVARCVPSGEHESTALDLARRMAERPALSLSLAKQVLDAGLDSTVDGAMLREVEHALLTSLSGEGEAPREGFNRG</sequence>
<dbReference type="Gene3D" id="3.90.226.10">
    <property type="entry name" value="2-enoyl-CoA Hydratase, Chain A, domain 1"/>
    <property type="match status" value="1"/>
</dbReference>
<dbReference type="PROSITE" id="PS00166">
    <property type="entry name" value="ENOYL_COA_HYDRATASE"/>
    <property type="match status" value="1"/>
</dbReference>
<dbReference type="InterPro" id="IPR001753">
    <property type="entry name" value="Enoyl-CoA_hydra/iso"/>
</dbReference>
<dbReference type="EMBL" id="CAEZYQ010000001">
    <property type="protein sequence ID" value="CAB4727228.1"/>
    <property type="molecule type" value="Genomic_DNA"/>
</dbReference>
<dbReference type="GO" id="GO:0003824">
    <property type="term" value="F:catalytic activity"/>
    <property type="evidence" value="ECO:0007669"/>
    <property type="project" value="InterPro"/>
</dbReference>
<protein>
    <submittedName>
        <fullName evidence="2">Unannotated protein</fullName>
    </submittedName>
</protein>
<dbReference type="InterPro" id="IPR018376">
    <property type="entry name" value="Enoyl-CoA_hyd/isom_CS"/>
</dbReference>
<name>A0A6J6RY24_9ZZZZ</name>
<dbReference type="SUPFAM" id="SSF52096">
    <property type="entry name" value="ClpP/crotonase"/>
    <property type="match status" value="1"/>
</dbReference>
<dbReference type="Pfam" id="PF00378">
    <property type="entry name" value="ECH_1"/>
    <property type="match status" value="1"/>
</dbReference>